<keyword evidence="4" id="KW-0378">Hydrolase</keyword>
<comment type="similarity">
    <text evidence="2">Belongs to the REXO1/REXO3 family.</text>
</comment>
<dbReference type="GO" id="GO:0004527">
    <property type="term" value="F:exonuclease activity"/>
    <property type="evidence" value="ECO:0007669"/>
    <property type="project" value="UniProtKB-KW"/>
</dbReference>
<dbReference type="Proteomes" id="UP001516400">
    <property type="component" value="Unassembled WGS sequence"/>
</dbReference>
<evidence type="ECO:0000256" key="7">
    <source>
        <dbReference type="SAM" id="MobiDB-lite"/>
    </source>
</evidence>
<keyword evidence="6" id="KW-0539">Nucleus</keyword>
<dbReference type="CDD" id="cd06145">
    <property type="entry name" value="REX1_like"/>
    <property type="match status" value="1"/>
</dbReference>
<comment type="caution">
    <text evidence="9">The sequence shown here is derived from an EMBL/GenBank/DDBJ whole genome shotgun (WGS) entry which is preliminary data.</text>
</comment>
<evidence type="ECO:0000256" key="5">
    <source>
        <dbReference type="ARBA" id="ARBA00022839"/>
    </source>
</evidence>
<dbReference type="GO" id="GO:0005634">
    <property type="term" value="C:nucleus"/>
    <property type="evidence" value="ECO:0007669"/>
    <property type="project" value="UniProtKB-SubCell"/>
</dbReference>
<dbReference type="PANTHER" id="PTHR12801:SF115">
    <property type="entry name" value="FI18136P1-RELATED"/>
    <property type="match status" value="1"/>
</dbReference>
<dbReference type="FunFam" id="3.30.420.10:FF:000019">
    <property type="entry name" value="RNA exonuclease NEF-sp"/>
    <property type="match status" value="1"/>
</dbReference>
<dbReference type="InterPro" id="IPR036397">
    <property type="entry name" value="RNaseH_sf"/>
</dbReference>
<feature type="region of interest" description="Disordered" evidence="7">
    <location>
        <begin position="45"/>
        <end position="69"/>
    </location>
</feature>
<dbReference type="AlphaFoldDB" id="A0ABD2N9F9"/>
<accession>A0ABD2N9F9</accession>
<protein>
    <recommendedName>
        <fullName evidence="8">Exonuclease domain-containing protein</fullName>
    </recommendedName>
</protein>
<keyword evidence="3" id="KW-0540">Nuclease</keyword>
<dbReference type="InterPro" id="IPR034922">
    <property type="entry name" value="REX1-like_exo"/>
</dbReference>
<organism evidence="9 10">
    <name type="scientific">Cryptolaemus montrouzieri</name>
    <dbReference type="NCBI Taxonomy" id="559131"/>
    <lineage>
        <taxon>Eukaryota</taxon>
        <taxon>Metazoa</taxon>
        <taxon>Ecdysozoa</taxon>
        <taxon>Arthropoda</taxon>
        <taxon>Hexapoda</taxon>
        <taxon>Insecta</taxon>
        <taxon>Pterygota</taxon>
        <taxon>Neoptera</taxon>
        <taxon>Endopterygota</taxon>
        <taxon>Coleoptera</taxon>
        <taxon>Polyphaga</taxon>
        <taxon>Cucujiformia</taxon>
        <taxon>Coccinelloidea</taxon>
        <taxon>Coccinellidae</taxon>
        <taxon>Scymninae</taxon>
        <taxon>Scymnini</taxon>
        <taxon>Cryptolaemus</taxon>
    </lineage>
</organism>
<reference evidence="9 10" key="1">
    <citation type="journal article" date="2021" name="BMC Biol.">
        <title>Horizontally acquired antibacterial genes associated with adaptive radiation of ladybird beetles.</title>
        <authorList>
            <person name="Li H.S."/>
            <person name="Tang X.F."/>
            <person name="Huang Y.H."/>
            <person name="Xu Z.Y."/>
            <person name="Chen M.L."/>
            <person name="Du X.Y."/>
            <person name="Qiu B.Y."/>
            <person name="Chen P.T."/>
            <person name="Zhang W."/>
            <person name="Slipinski A."/>
            <person name="Escalona H.E."/>
            <person name="Waterhouse R.M."/>
            <person name="Zwick A."/>
            <person name="Pang H."/>
        </authorList>
    </citation>
    <scope>NUCLEOTIDE SEQUENCE [LARGE SCALE GENOMIC DNA]</scope>
    <source>
        <strain evidence="9">SYSU2018</strain>
    </source>
</reference>
<proteinExistence type="inferred from homology"/>
<evidence type="ECO:0000313" key="10">
    <source>
        <dbReference type="Proteomes" id="UP001516400"/>
    </source>
</evidence>
<dbReference type="InterPro" id="IPR047021">
    <property type="entry name" value="REXO1/3/4-like"/>
</dbReference>
<dbReference type="InterPro" id="IPR013520">
    <property type="entry name" value="Ribonucl_H"/>
</dbReference>
<gene>
    <name evidence="9" type="ORF">HHI36_020050</name>
</gene>
<dbReference type="Pfam" id="PF15870">
    <property type="entry name" value="EloA-BP1"/>
    <property type="match status" value="1"/>
</dbReference>
<keyword evidence="5" id="KW-0269">Exonuclease</keyword>
<dbReference type="SUPFAM" id="SSF53098">
    <property type="entry name" value="Ribonuclease H-like"/>
    <property type="match status" value="1"/>
</dbReference>
<comment type="subcellular location">
    <subcellularLocation>
        <location evidence="1">Nucleus</location>
    </subcellularLocation>
</comment>
<evidence type="ECO:0000256" key="1">
    <source>
        <dbReference type="ARBA" id="ARBA00004123"/>
    </source>
</evidence>
<evidence type="ECO:0000313" key="9">
    <source>
        <dbReference type="EMBL" id="KAL3275282.1"/>
    </source>
</evidence>
<evidence type="ECO:0000256" key="6">
    <source>
        <dbReference type="ARBA" id="ARBA00023242"/>
    </source>
</evidence>
<evidence type="ECO:0000256" key="2">
    <source>
        <dbReference type="ARBA" id="ARBA00006357"/>
    </source>
</evidence>
<dbReference type="Gene3D" id="3.30.420.10">
    <property type="entry name" value="Ribonuclease H-like superfamily/Ribonuclease H"/>
    <property type="match status" value="1"/>
</dbReference>
<keyword evidence="10" id="KW-1185">Reference proteome</keyword>
<evidence type="ECO:0000256" key="3">
    <source>
        <dbReference type="ARBA" id="ARBA00022722"/>
    </source>
</evidence>
<dbReference type="InterPro" id="IPR012337">
    <property type="entry name" value="RNaseH-like_sf"/>
</dbReference>
<dbReference type="PANTHER" id="PTHR12801">
    <property type="entry name" value="RNA EXONUCLEASE REXO1 / RECO3 FAMILY MEMBER-RELATED"/>
    <property type="match status" value="1"/>
</dbReference>
<dbReference type="Pfam" id="PF00929">
    <property type="entry name" value="RNase_T"/>
    <property type="match status" value="1"/>
</dbReference>
<feature type="domain" description="Exonuclease" evidence="8">
    <location>
        <begin position="433"/>
        <end position="592"/>
    </location>
</feature>
<dbReference type="InterPro" id="IPR031736">
    <property type="entry name" value="REXO1-like_dom"/>
</dbReference>
<name>A0ABD2N9F9_9CUCU</name>
<evidence type="ECO:0000259" key="8">
    <source>
        <dbReference type="SMART" id="SM00479"/>
    </source>
</evidence>
<sequence>MRECYRIFNEYKPDEESISQPVESEKLTELKDDTLEELFSAKKRIAHSNAPSTSAKFQLPQPKSIPTPGQMMANRFKVMRTMQASNEEKLITNEVNRVTKRSAPTPSLLEAAKKHKIQKVISSKPVTSLVDDIISGNKSKPTLKKIAPVSNVMNIQRAKAQLEELNKKRAAEQMSKTVAQTNKVGKRQAHIPEYSLNDIPDVLDVDKSKLPVNVRTRYLTMLADECCKLYLCQNDAYKRALDEEYSCYQKCKVLLTYRNSAMLAVNRIRKEVLERDQNNLGLLGSGESSVGSKENTEKSLIYKQIKKYILSDDELDIHGYPKESAIPGRAIIKNRKSLPSVPLPKNQRKCSRCSKIYLVDDDGKVIYEEECLYHSLKKRTIKGEQIYLCCKSTDDTGCAMSHTHVSEMSQDAELDGFQTTMPPESENDPRSIAVYALDCEMCYTTKGLELTRVTIVDTNCKTVYESLVKPLNKIIDYNTRFSGITKQQMDRINTGILQVQANILHLCNSRTILIGHSLESDMKALKIVHGTIVDTAVLFPHKMGLPHKRALRALASDYLKKIIQNDVSGHDSAEDAITCMELVKWKVKEDTKFKFSK</sequence>
<dbReference type="EMBL" id="JABFTP020000083">
    <property type="protein sequence ID" value="KAL3275282.1"/>
    <property type="molecule type" value="Genomic_DNA"/>
</dbReference>
<evidence type="ECO:0000256" key="4">
    <source>
        <dbReference type="ARBA" id="ARBA00022801"/>
    </source>
</evidence>
<dbReference type="SMART" id="SM00479">
    <property type="entry name" value="EXOIII"/>
    <property type="match status" value="1"/>
</dbReference>